<dbReference type="CDD" id="cd07505">
    <property type="entry name" value="HAD_BPGM-like"/>
    <property type="match status" value="1"/>
</dbReference>
<comment type="caution">
    <text evidence="1">The sequence shown here is derived from an EMBL/GenBank/DDBJ whole genome shotgun (WGS) entry which is preliminary data.</text>
</comment>
<dbReference type="InterPro" id="IPR023214">
    <property type="entry name" value="HAD_sf"/>
</dbReference>
<evidence type="ECO:0000313" key="2">
    <source>
        <dbReference type="Proteomes" id="UP000182089"/>
    </source>
</evidence>
<reference evidence="1 2" key="1">
    <citation type="submission" date="2016-10" db="EMBL/GenBank/DDBJ databases">
        <authorList>
            <person name="Varghese N."/>
            <person name="Submissions S."/>
        </authorList>
    </citation>
    <scope>NUCLEOTIDE SEQUENCE [LARGE SCALE GENOMIC DNA]</scope>
    <source>
        <strain evidence="1 2">WC1T17</strain>
    </source>
</reference>
<gene>
    <name evidence="1" type="ORF">SAMN05216431_1195</name>
</gene>
<dbReference type="PANTHER" id="PTHR18901">
    <property type="entry name" value="2-DEOXYGLUCOSE-6-PHOSPHATE PHOSPHATASE 2"/>
    <property type="match status" value="1"/>
</dbReference>
<dbReference type="InterPro" id="IPR006439">
    <property type="entry name" value="HAD-SF_hydro_IA"/>
</dbReference>
<dbReference type="SUPFAM" id="SSF56784">
    <property type="entry name" value="HAD-like"/>
    <property type="match status" value="1"/>
</dbReference>
<dbReference type="EMBL" id="FOCC01000019">
    <property type="protein sequence ID" value="SEM99737.1"/>
    <property type="molecule type" value="Genomic_DNA"/>
</dbReference>
<dbReference type="Proteomes" id="UP000182089">
    <property type="component" value="Unassembled WGS sequence"/>
</dbReference>
<dbReference type="PANTHER" id="PTHR18901:SF38">
    <property type="entry name" value="PSEUDOURIDINE-5'-PHOSPHATASE"/>
    <property type="match status" value="1"/>
</dbReference>
<dbReference type="InterPro" id="IPR036412">
    <property type="entry name" value="HAD-like_sf"/>
</dbReference>
<organism evidence="1 2">
    <name type="scientific">Ligilactobacillus ruminis</name>
    <dbReference type="NCBI Taxonomy" id="1623"/>
    <lineage>
        <taxon>Bacteria</taxon>
        <taxon>Bacillati</taxon>
        <taxon>Bacillota</taxon>
        <taxon>Bacilli</taxon>
        <taxon>Lactobacillales</taxon>
        <taxon>Lactobacillaceae</taxon>
        <taxon>Ligilactobacillus</taxon>
    </lineage>
</organism>
<proteinExistence type="predicted"/>
<evidence type="ECO:0000313" key="1">
    <source>
        <dbReference type="EMBL" id="SEM99737.1"/>
    </source>
</evidence>
<dbReference type="InterPro" id="IPR041492">
    <property type="entry name" value="HAD_2"/>
</dbReference>
<sequence>MLEADNIWNLFDTYNFGTEVASGKPAPDIFLEAQNKAKLKKEELLILEDSQAGILAAHQAQIPVICIFDVKKPKAEILVYTAAVYPRLDYVIKLS</sequence>
<name>A0ABY1AEP2_9LACO</name>
<dbReference type="NCBIfam" id="TIGR01509">
    <property type="entry name" value="HAD-SF-IA-v3"/>
    <property type="match status" value="1"/>
</dbReference>
<accession>A0ABY1AEP2</accession>
<protein>
    <submittedName>
        <fullName evidence="1">Haloacid dehalogenase superfamily, subfamily IA, variant 3 with third motif having DD or ED</fullName>
    </submittedName>
</protein>
<dbReference type="Pfam" id="PF13419">
    <property type="entry name" value="HAD_2"/>
    <property type="match status" value="1"/>
</dbReference>
<dbReference type="Gene3D" id="3.40.50.1000">
    <property type="entry name" value="HAD superfamily/HAD-like"/>
    <property type="match status" value="1"/>
</dbReference>